<sequence>MSNSSEAVIKANLAKLPKICAATHPSTQEPVFIVAGEKGYFPASSKIDVDLFNADLKITPAQANAMIAGSLFGWAVNAADADHPSNQPGAKPKTKPIHLKYHSTDDDYCRVYYVDEHQGLWCWQMCRKVWHNASYHHIFDLMPCTISGEPIGPRDYTDITVDTMPPDVHSKTPHQFIHWYPRRMEYAHLWNRDHD</sequence>
<accession>A0ABQ6A5H0</accession>
<keyword evidence="2" id="KW-1185">Reference proteome</keyword>
<reference evidence="2" key="1">
    <citation type="journal article" date="2019" name="Int. J. Syst. Evol. Microbiol.">
        <title>The Global Catalogue of Microorganisms (GCM) 10K type strain sequencing project: providing services to taxonomists for standard genome sequencing and annotation.</title>
        <authorList>
            <consortium name="The Broad Institute Genomics Platform"/>
            <consortium name="The Broad Institute Genome Sequencing Center for Infectious Disease"/>
            <person name="Wu L."/>
            <person name="Ma J."/>
        </authorList>
    </citation>
    <scope>NUCLEOTIDE SEQUENCE [LARGE SCALE GENOMIC DNA]</scope>
    <source>
        <strain evidence="2">NBRC 112502</strain>
    </source>
</reference>
<organism evidence="1 2">
    <name type="scientific">Acidocella aquatica</name>
    <dbReference type="NCBI Taxonomy" id="1922313"/>
    <lineage>
        <taxon>Bacteria</taxon>
        <taxon>Pseudomonadati</taxon>
        <taxon>Pseudomonadota</taxon>
        <taxon>Alphaproteobacteria</taxon>
        <taxon>Acetobacterales</taxon>
        <taxon>Acidocellaceae</taxon>
        <taxon>Acidocella</taxon>
    </lineage>
</organism>
<dbReference type="RefSeq" id="WP_284257803.1">
    <property type="nucleotide sequence ID" value="NZ_BSOS01000052.1"/>
</dbReference>
<dbReference type="Proteomes" id="UP001156641">
    <property type="component" value="Unassembled WGS sequence"/>
</dbReference>
<evidence type="ECO:0000313" key="2">
    <source>
        <dbReference type="Proteomes" id="UP001156641"/>
    </source>
</evidence>
<proteinExistence type="predicted"/>
<evidence type="ECO:0000313" key="1">
    <source>
        <dbReference type="EMBL" id="GLR67091.1"/>
    </source>
</evidence>
<protein>
    <submittedName>
        <fullName evidence="1">Uncharacterized protein</fullName>
    </submittedName>
</protein>
<dbReference type="EMBL" id="BSOS01000052">
    <property type="protein sequence ID" value="GLR67091.1"/>
    <property type="molecule type" value="Genomic_DNA"/>
</dbReference>
<comment type="caution">
    <text evidence="1">The sequence shown here is derived from an EMBL/GenBank/DDBJ whole genome shotgun (WGS) entry which is preliminary data.</text>
</comment>
<gene>
    <name evidence="1" type="ORF">GCM10010909_17720</name>
</gene>
<name>A0ABQ6A5H0_9PROT</name>